<keyword evidence="3" id="KW-1185">Reference proteome</keyword>
<dbReference type="PANTHER" id="PTHR43685:SF2">
    <property type="entry name" value="GLYCOSYLTRANSFERASE 2-LIKE DOMAIN-CONTAINING PROTEIN"/>
    <property type="match status" value="1"/>
</dbReference>
<dbReference type="InterPro" id="IPR050834">
    <property type="entry name" value="Glycosyltransf_2"/>
</dbReference>
<feature type="domain" description="Glycosyltransferase 2-like" evidence="1">
    <location>
        <begin position="123"/>
        <end position="244"/>
    </location>
</feature>
<dbReference type="EC" id="2.4.-.-" evidence="2"/>
<keyword evidence="2" id="KW-0808">Transferase</keyword>
<sequence>MRAVETCPHHDAIAEGGPACRLVAEILGAEAAMAGPVGADACRACCAGPTPDARRPGPVVASLVARAADAALRAGGVPGCDLARAAEVKRWAGDQLLRFFAPTSLVAPPRSDASMRGRPSVAIVIPCHDYGRFLGEAIESVLAQTVRPDEILILDDDSCDDTREVAARYQSLGVAYRRVAFRSVYRTRRAGLAATRSEVLCFLDADDLLPDDFLEKGLPLFDRPEIGMVYPDQELFGEESGRKGFPAFDRGLLETRNYITATSLVRRRALEIADAFREPDVKDALEDWLVWRRVADAGWSGVKHPSALRYRRHPSDQPSLSAASRRRTYFDDAALQHADVTIVTPLAGRVGFWPDYRDWLATQTWPRERCQIFLVDSSGDARFGREVRGFLADCDYPATRYLALDWAEPGLADRPREHAADAVNLICARIYNRIAREVTTPFILIVEDDILPPPGVVEKLLRSMDERTAAVAAPYRSRFHEGYVAWDDEVRHYQGGEGVHPIAGCGFGCLLLRRTVLTGDTFQFGFSESRWFDHAFCRRLRRSGWTIKIDWSQECEHRHTSQIESS</sequence>
<dbReference type="EMBL" id="JARRAG010000001">
    <property type="protein sequence ID" value="MDG3003619.1"/>
    <property type="molecule type" value="Genomic_DNA"/>
</dbReference>
<protein>
    <submittedName>
        <fullName evidence="2">Glycosyltransferase</fullName>
        <ecNumber evidence="2">2.4.-.-</ecNumber>
    </submittedName>
</protein>
<dbReference type="Pfam" id="PF00535">
    <property type="entry name" value="Glycos_transf_2"/>
    <property type="match status" value="1"/>
</dbReference>
<evidence type="ECO:0000313" key="3">
    <source>
        <dbReference type="Proteomes" id="UP001216907"/>
    </source>
</evidence>
<evidence type="ECO:0000313" key="2">
    <source>
        <dbReference type="EMBL" id="MDG3003619.1"/>
    </source>
</evidence>
<organism evidence="2 3">
    <name type="scientific">Paludisphaera mucosa</name>
    <dbReference type="NCBI Taxonomy" id="3030827"/>
    <lineage>
        <taxon>Bacteria</taxon>
        <taxon>Pseudomonadati</taxon>
        <taxon>Planctomycetota</taxon>
        <taxon>Planctomycetia</taxon>
        <taxon>Isosphaerales</taxon>
        <taxon>Isosphaeraceae</taxon>
        <taxon>Paludisphaera</taxon>
    </lineage>
</organism>
<comment type="caution">
    <text evidence="2">The sequence shown here is derived from an EMBL/GenBank/DDBJ whole genome shotgun (WGS) entry which is preliminary data.</text>
</comment>
<gene>
    <name evidence="2" type="ORF">PZE19_07555</name>
</gene>
<proteinExistence type="predicted"/>
<dbReference type="InterPro" id="IPR029044">
    <property type="entry name" value="Nucleotide-diphossugar_trans"/>
</dbReference>
<dbReference type="PANTHER" id="PTHR43685">
    <property type="entry name" value="GLYCOSYLTRANSFERASE"/>
    <property type="match status" value="1"/>
</dbReference>
<reference evidence="2 3" key="1">
    <citation type="submission" date="2023-03" db="EMBL/GenBank/DDBJ databases">
        <title>Paludisphaera mucosa sp. nov. a novel planctomycete from northern fen.</title>
        <authorList>
            <person name="Ivanova A."/>
        </authorList>
    </citation>
    <scope>NUCLEOTIDE SEQUENCE [LARGE SCALE GENOMIC DNA]</scope>
    <source>
        <strain evidence="2 3">Pla2</strain>
    </source>
</reference>
<dbReference type="RefSeq" id="WP_277859969.1">
    <property type="nucleotide sequence ID" value="NZ_JARRAG010000001.1"/>
</dbReference>
<name>A0ABT6F862_9BACT</name>
<accession>A0ABT6F862</accession>
<dbReference type="SUPFAM" id="SSF53448">
    <property type="entry name" value="Nucleotide-diphospho-sugar transferases"/>
    <property type="match status" value="2"/>
</dbReference>
<keyword evidence="2" id="KW-0328">Glycosyltransferase</keyword>
<dbReference type="InterPro" id="IPR001173">
    <property type="entry name" value="Glyco_trans_2-like"/>
</dbReference>
<dbReference type="Gene3D" id="3.90.550.10">
    <property type="entry name" value="Spore Coat Polysaccharide Biosynthesis Protein SpsA, Chain A"/>
    <property type="match status" value="2"/>
</dbReference>
<dbReference type="Proteomes" id="UP001216907">
    <property type="component" value="Unassembled WGS sequence"/>
</dbReference>
<dbReference type="CDD" id="cd00761">
    <property type="entry name" value="Glyco_tranf_GTA_type"/>
    <property type="match status" value="1"/>
</dbReference>
<dbReference type="GO" id="GO:0016757">
    <property type="term" value="F:glycosyltransferase activity"/>
    <property type="evidence" value="ECO:0007669"/>
    <property type="project" value="UniProtKB-KW"/>
</dbReference>
<evidence type="ECO:0000259" key="1">
    <source>
        <dbReference type="Pfam" id="PF00535"/>
    </source>
</evidence>